<evidence type="ECO:0000256" key="2">
    <source>
        <dbReference type="ARBA" id="ARBA00022729"/>
    </source>
</evidence>
<feature type="signal peptide" evidence="16">
    <location>
        <begin position="1"/>
        <end position="20"/>
    </location>
</feature>
<dbReference type="Proteomes" id="UP000225706">
    <property type="component" value="Unassembled WGS sequence"/>
</dbReference>
<keyword evidence="6 15" id="KW-1133">Transmembrane helix</keyword>
<dbReference type="OrthoDB" id="10012272at2759"/>
<keyword evidence="9" id="KW-0325">Glycoprotein</keyword>
<dbReference type="InterPro" id="IPR013320">
    <property type="entry name" value="ConA-like_dom_sf"/>
</dbReference>
<organism evidence="18 19">
    <name type="scientific">Stylophora pistillata</name>
    <name type="common">Smooth cauliflower coral</name>
    <dbReference type="NCBI Taxonomy" id="50429"/>
    <lineage>
        <taxon>Eukaryota</taxon>
        <taxon>Metazoa</taxon>
        <taxon>Cnidaria</taxon>
        <taxon>Anthozoa</taxon>
        <taxon>Hexacorallia</taxon>
        <taxon>Scleractinia</taxon>
        <taxon>Astrocoeniina</taxon>
        <taxon>Pocilloporidae</taxon>
        <taxon>Stylophora</taxon>
    </lineage>
</organism>
<evidence type="ECO:0000256" key="12">
    <source>
        <dbReference type="ARBA" id="ARBA00046288"/>
    </source>
</evidence>
<dbReference type="GO" id="GO:0009986">
    <property type="term" value="C:cell surface"/>
    <property type="evidence" value="ECO:0007669"/>
    <property type="project" value="TreeGrafter"/>
</dbReference>
<proteinExistence type="inferred from homology"/>
<evidence type="ECO:0000256" key="1">
    <source>
        <dbReference type="ARBA" id="ARBA00022692"/>
    </source>
</evidence>
<dbReference type="GO" id="GO:0051965">
    <property type="term" value="P:positive regulation of synapse assembly"/>
    <property type="evidence" value="ECO:0007669"/>
    <property type="project" value="TreeGrafter"/>
</dbReference>
<evidence type="ECO:0000256" key="15">
    <source>
        <dbReference type="SAM" id="Phobius"/>
    </source>
</evidence>
<evidence type="ECO:0000259" key="17">
    <source>
        <dbReference type="PROSITE" id="PS50268"/>
    </source>
</evidence>
<dbReference type="SUPFAM" id="SSF49313">
    <property type="entry name" value="Cadherin-like"/>
    <property type="match status" value="3"/>
</dbReference>
<evidence type="ECO:0000256" key="5">
    <source>
        <dbReference type="ARBA" id="ARBA00022889"/>
    </source>
</evidence>
<dbReference type="Pfam" id="PF19699">
    <property type="entry name" value="CLSTN_C"/>
    <property type="match status" value="1"/>
</dbReference>
<dbReference type="GO" id="GO:0012505">
    <property type="term" value="C:endomembrane system"/>
    <property type="evidence" value="ECO:0007669"/>
    <property type="project" value="UniProtKB-SubCell"/>
</dbReference>
<feature type="domain" description="Cadherin" evidence="17">
    <location>
        <begin position="128"/>
        <end position="235"/>
    </location>
</feature>
<feature type="domain" description="Cadherin" evidence="17">
    <location>
        <begin position="31"/>
        <end position="127"/>
    </location>
</feature>
<dbReference type="Gene3D" id="2.60.120.200">
    <property type="match status" value="1"/>
</dbReference>
<dbReference type="SUPFAM" id="SSF49899">
    <property type="entry name" value="Concanavalin A-like lectins/glucanases"/>
    <property type="match status" value="1"/>
</dbReference>
<evidence type="ECO:0000256" key="10">
    <source>
        <dbReference type="ARBA" id="ARBA00034103"/>
    </source>
</evidence>
<evidence type="ECO:0000313" key="19">
    <source>
        <dbReference type="Proteomes" id="UP000225706"/>
    </source>
</evidence>
<evidence type="ECO:0000256" key="3">
    <source>
        <dbReference type="ARBA" id="ARBA00022737"/>
    </source>
</evidence>
<comment type="subcellular location">
    <subcellularLocation>
        <location evidence="12">Endomembrane system</location>
        <topology evidence="12">Single-pass type I membrane protein</topology>
    </subcellularLocation>
    <subcellularLocation>
        <location evidence="10">Synapse</location>
    </subcellularLocation>
</comment>
<dbReference type="STRING" id="50429.A0A2B4S5H8"/>
<comment type="caution">
    <text evidence="18">The sequence shown here is derived from an EMBL/GenBank/DDBJ whole genome shotgun (WGS) entry which is preliminary data.</text>
</comment>
<keyword evidence="7" id="KW-0770">Synapse</keyword>
<dbReference type="InterPro" id="IPR045588">
    <property type="entry name" value="CLSTN_C"/>
</dbReference>
<gene>
    <name evidence="18" type="primary">CLSTN2</name>
    <name evidence="18" type="ORF">AWC38_SpisGene11587</name>
</gene>
<protein>
    <submittedName>
        <fullName evidence="18">Calsyntenin-2</fullName>
    </submittedName>
</protein>
<keyword evidence="3" id="KW-0677">Repeat</keyword>
<comment type="similarity">
    <text evidence="11">Belongs to the calsyntenin family.</text>
</comment>
<dbReference type="EMBL" id="LSMT01000194">
    <property type="protein sequence ID" value="PFX23857.1"/>
    <property type="molecule type" value="Genomic_DNA"/>
</dbReference>
<dbReference type="Pfam" id="PF13385">
    <property type="entry name" value="Laminin_G_3"/>
    <property type="match status" value="1"/>
</dbReference>
<dbReference type="AlphaFoldDB" id="A0A2B4S5H8"/>
<feature type="region of interest" description="Disordered" evidence="14">
    <location>
        <begin position="960"/>
        <end position="993"/>
    </location>
</feature>
<dbReference type="GO" id="GO:0045211">
    <property type="term" value="C:postsynaptic membrane"/>
    <property type="evidence" value="ECO:0007669"/>
    <property type="project" value="TreeGrafter"/>
</dbReference>
<dbReference type="CDD" id="cd11304">
    <property type="entry name" value="Cadherin_repeat"/>
    <property type="match status" value="2"/>
</dbReference>
<evidence type="ECO:0000256" key="11">
    <source>
        <dbReference type="ARBA" id="ARBA00035015"/>
    </source>
</evidence>
<sequence>MSLQTTILCFFGVLAAFCRGLEFGERGFDFFQAEYARAITEYHAVNKTVMHIRAVGCEGPVKYNIAQPDTPFKIDEKGHVWLVKRLNYDQARSYLLNVTAEAGNGKCFAHTKIHFEILNMNKHAPQFEFENYSCDIIENTREMRFNPPMRILDSDSGEAGKIYNVTIVETGLPFVFTVDDKGNVKGRATKNMDAEDITDYFFDIIAWDNGKPSKSSFPISLECEVDDVNEFGPHFTPDTYQAKIARGKTYSNITQVFAEDKDIGIISGRVCKYVIEGFNLPFKVSDDGVISIDQPLGRDAYDLYEFQVDAVDCGGQMSKSSAKVAISVVTLEPPCDEEFVGPAKQELTLQQCTGKVYVTPDITLNKCARKQKKGKFSANVSLVTKAGMGCDRETFEGSDMFTICGASNFIDLLPKPGVGREWTEDIAKKTAKDELGFSFNGKTYVEIPEDVLPDDIGDKFTISTWIKVAKSKGRQTIVANTDKERLDRVHFSLSTYGSRLIFVHRREAIHAERDVYCNAEFQYKPAIFDNKWHHILVVADGCATKMYVDGEHYAAVVTEADRTLHNSNLKNKVTVGARYLAKEGVYTNRFTGYLSGLAIRPKTTLDEQVLRCVVGCKEHVNVDGPLPPKFSAKTIDFGSIAISGEGSPSDFIKTLQSLVYINERMVPTPGKRSVIIEAKFNEKSLATVSVDITVAGNTRPVIIVEGLDADIGLNWEKRKVVKEKGLRVFDSLEINYDACPRDEEDSPIDKVRFLDEAVVKVNPAFKKGESFNFPTGIKGLKEKGLTVSFNNEELVIRGIAHFSEYEDVLRQMVYVNLDPDDMMHLEITVTLSTLKGKCKSDAERRNINTIHTNRGFKKSDIKFAQNSQKAEMMPGIVSVEAAMGKTSSSGLSSGVMAAIIICSVAVFAFLLVLGIFKYRQRPETVKVVPPGDDKEEMYWDDTGLSGVRITLNPLQKFQELDLNEDGNNTEKSDTEDEEGTATKGLLEWDNSDM</sequence>
<dbReference type="GO" id="GO:0005509">
    <property type="term" value="F:calcium ion binding"/>
    <property type="evidence" value="ECO:0007669"/>
    <property type="project" value="UniProtKB-UniRule"/>
</dbReference>
<keyword evidence="2 16" id="KW-0732">Signal</keyword>
<name>A0A2B4S5H8_STYPI</name>
<evidence type="ECO:0000256" key="7">
    <source>
        <dbReference type="ARBA" id="ARBA00023018"/>
    </source>
</evidence>
<dbReference type="GO" id="GO:0050806">
    <property type="term" value="P:positive regulation of synaptic transmission"/>
    <property type="evidence" value="ECO:0007669"/>
    <property type="project" value="TreeGrafter"/>
</dbReference>
<feature type="transmembrane region" description="Helical" evidence="15">
    <location>
        <begin position="895"/>
        <end position="916"/>
    </location>
</feature>
<evidence type="ECO:0000256" key="8">
    <source>
        <dbReference type="ARBA" id="ARBA00023136"/>
    </source>
</evidence>
<keyword evidence="4 13" id="KW-0106">Calcium</keyword>
<dbReference type="PANTHER" id="PTHR14139">
    <property type="entry name" value="CALSYNTENIN"/>
    <property type="match status" value="1"/>
</dbReference>
<reference evidence="19" key="1">
    <citation type="journal article" date="2017" name="bioRxiv">
        <title>Comparative analysis of the genomes of Stylophora pistillata and Acropora digitifera provides evidence for extensive differences between species of corals.</title>
        <authorList>
            <person name="Voolstra C.R."/>
            <person name="Li Y."/>
            <person name="Liew Y.J."/>
            <person name="Baumgarten S."/>
            <person name="Zoccola D."/>
            <person name="Flot J.-F."/>
            <person name="Tambutte S."/>
            <person name="Allemand D."/>
            <person name="Aranda M."/>
        </authorList>
    </citation>
    <scope>NUCLEOTIDE SEQUENCE [LARGE SCALE GENOMIC DNA]</scope>
</reference>
<evidence type="ECO:0000256" key="4">
    <source>
        <dbReference type="ARBA" id="ARBA00022837"/>
    </source>
</evidence>
<dbReference type="GO" id="GO:0007156">
    <property type="term" value="P:homophilic cell adhesion via plasma membrane adhesion molecules"/>
    <property type="evidence" value="ECO:0007669"/>
    <property type="project" value="InterPro"/>
</dbReference>
<keyword evidence="1 15" id="KW-0812">Transmembrane</keyword>
<feature type="domain" description="Cadherin" evidence="17">
    <location>
        <begin position="236"/>
        <end position="339"/>
    </location>
</feature>
<dbReference type="InterPro" id="IPR002126">
    <property type="entry name" value="Cadherin-like_dom"/>
</dbReference>
<evidence type="ECO:0000256" key="6">
    <source>
        <dbReference type="ARBA" id="ARBA00022989"/>
    </source>
</evidence>
<dbReference type="SMART" id="SM00112">
    <property type="entry name" value="CA"/>
    <property type="match status" value="3"/>
</dbReference>
<dbReference type="PANTHER" id="PTHR14139:SF2">
    <property type="entry name" value="CALSYNTENIN-1"/>
    <property type="match status" value="1"/>
</dbReference>
<keyword evidence="8 15" id="KW-0472">Membrane</keyword>
<keyword evidence="19" id="KW-1185">Reference proteome</keyword>
<evidence type="ECO:0000256" key="9">
    <source>
        <dbReference type="ARBA" id="ARBA00023180"/>
    </source>
</evidence>
<feature type="chain" id="PRO_5012970739" evidence="16">
    <location>
        <begin position="21"/>
        <end position="993"/>
    </location>
</feature>
<evidence type="ECO:0000256" key="14">
    <source>
        <dbReference type="SAM" id="MobiDB-lite"/>
    </source>
</evidence>
<evidence type="ECO:0000256" key="13">
    <source>
        <dbReference type="PROSITE-ProRule" id="PRU00043"/>
    </source>
</evidence>
<evidence type="ECO:0000256" key="16">
    <source>
        <dbReference type="SAM" id="SignalP"/>
    </source>
</evidence>
<dbReference type="InterPro" id="IPR015919">
    <property type="entry name" value="Cadherin-like_sf"/>
</dbReference>
<evidence type="ECO:0000313" key="18">
    <source>
        <dbReference type="EMBL" id="PFX23857.1"/>
    </source>
</evidence>
<keyword evidence="5" id="KW-0130">Cell adhesion</keyword>
<dbReference type="PRINTS" id="PR00205">
    <property type="entry name" value="CADHERIN"/>
</dbReference>
<dbReference type="Gene3D" id="2.60.40.60">
    <property type="entry name" value="Cadherins"/>
    <property type="match status" value="3"/>
</dbReference>
<accession>A0A2B4S5H8</accession>
<dbReference type="PROSITE" id="PS50268">
    <property type="entry name" value="CADHERIN_2"/>
    <property type="match status" value="3"/>
</dbReference>